<dbReference type="Proteomes" id="UP001205740">
    <property type="component" value="Unassembled WGS sequence"/>
</dbReference>
<protein>
    <submittedName>
        <fullName evidence="2">TIGR03086 family protein</fullName>
    </submittedName>
</protein>
<dbReference type="RefSeq" id="WP_253653617.1">
    <property type="nucleotide sequence ID" value="NZ_BAAAOE010000001.1"/>
</dbReference>
<name>A0ABT1GYJ5_9NOCA</name>
<evidence type="ECO:0000259" key="1">
    <source>
        <dbReference type="Pfam" id="PF11716"/>
    </source>
</evidence>
<feature type="domain" description="Mycothiol-dependent maleylpyruvate isomerase metal-binding" evidence="1">
    <location>
        <begin position="5"/>
        <end position="120"/>
    </location>
</feature>
<sequence>MFDLEPATTEMSRLVRGVDTGGLDGPTPCDDWAVRDLLAHVHQFVDVFTTNARKGPLDPPDGLVENWRTVIPAALDDLARAWSQPSAWAGRTSAGGIEMDAADNAIVAVEELTIHAWDLARATGQAFAPSDDVLAHVEQFFVRFSSDTGDDGPFGPRGPLPADADRLDRVVATAGRDPRWTVRGRG</sequence>
<dbReference type="InterPro" id="IPR034660">
    <property type="entry name" value="DinB/YfiT-like"/>
</dbReference>
<dbReference type="NCBIfam" id="TIGR03083">
    <property type="entry name" value="maleylpyruvate isomerase family mycothiol-dependent enzyme"/>
    <property type="match status" value="1"/>
</dbReference>
<dbReference type="NCBIfam" id="TIGR03086">
    <property type="entry name" value="TIGR03086 family metal-binding protein"/>
    <property type="match status" value="1"/>
</dbReference>
<dbReference type="InterPro" id="IPR024344">
    <property type="entry name" value="MDMPI_metal-binding"/>
</dbReference>
<dbReference type="Pfam" id="PF11716">
    <property type="entry name" value="MDMPI_N"/>
    <property type="match status" value="1"/>
</dbReference>
<dbReference type="SUPFAM" id="SSF109854">
    <property type="entry name" value="DinB/YfiT-like putative metalloenzymes"/>
    <property type="match status" value="1"/>
</dbReference>
<reference evidence="2 3" key="1">
    <citation type="submission" date="2022-06" db="EMBL/GenBank/DDBJ databases">
        <title>Genomic Encyclopedia of Archaeal and Bacterial Type Strains, Phase II (KMG-II): from individual species to whole genera.</title>
        <authorList>
            <person name="Goeker M."/>
        </authorList>
    </citation>
    <scope>NUCLEOTIDE SEQUENCE [LARGE SCALE GENOMIC DNA]</scope>
    <source>
        <strain evidence="2 3">DSM 45037</strain>
    </source>
</reference>
<proteinExistence type="predicted"/>
<dbReference type="InterPro" id="IPR017517">
    <property type="entry name" value="Maleyloyr_isom"/>
</dbReference>
<evidence type="ECO:0000313" key="3">
    <source>
        <dbReference type="Proteomes" id="UP001205740"/>
    </source>
</evidence>
<dbReference type="Gene3D" id="1.20.120.450">
    <property type="entry name" value="dinb family like domain"/>
    <property type="match status" value="1"/>
</dbReference>
<comment type="caution">
    <text evidence="2">The sequence shown here is derived from an EMBL/GenBank/DDBJ whole genome shotgun (WGS) entry which is preliminary data.</text>
</comment>
<organism evidence="2 3">
    <name type="scientific">Williamsia serinedens</name>
    <dbReference type="NCBI Taxonomy" id="391736"/>
    <lineage>
        <taxon>Bacteria</taxon>
        <taxon>Bacillati</taxon>
        <taxon>Actinomycetota</taxon>
        <taxon>Actinomycetes</taxon>
        <taxon>Mycobacteriales</taxon>
        <taxon>Nocardiaceae</taxon>
        <taxon>Williamsia</taxon>
    </lineage>
</organism>
<keyword evidence="3" id="KW-1185">Reference proteome</keyword>
<evidence type="ECO:0000313" key="2">
    <source>
        <dbReference type="EMBL" id="MCP2160031.1"/>
    </source>
</evidence>
<dbReference type="InterPro" id="IPR017520">
    <property type="entry name" value="CHP03086"/>
</dbReference>
<accession>A0ABT1GYJ5</accession>
<gene>
    <name evidence="2" type="ORF">LX12_001210</name>
</gene>
<dbReference type="EMBL" id="JAMTCG010000002">
    <property type="protein sequence ID" value="MCP2160031.1"/>
    <property type="molecule type" value="Genomic_DNA"/>
</dbReference>